<organism evidence="1">
    <name type="scientific">Vitrella brassicaformis</name>
    <dbReference type="NCBI Taxonomy" id="1169539"/>
    <lineage>
        <taxon>Eukaryota</taxon>
        <taxon>Sar</taxon>
        <taxon>Alveolata</taxon>
        <taxon>Colpodellida</taxon>
        <taxon>Vitrellaceae</taxon>
        <taxon>Vitrella</taxon>
    </lineage>
</organism>
<reference evidence="1" key="1">
    <citation type="submission" date="2021-01" db="EMBL/GenBank/DDBJ databases">
        <authorList>
            <person name="Corre E."/>
            <person name="Pelletier E."/>
            <person name="Niang G."/>
            <person name="Scheremetjew M."/>
            <person name="Finn R."/>
            <person name="Kale V."/>
            <person name="Holt S."/>
            <person name="Cochrane G."/>
            <person name="Meng A."/>
            <person name="Brown T."/>
            <person name="Cohen L."/>
        </authorList>
    </citation>
    <scope>NUCLEOTIDE SEQUENCE</scope>
    <source>
        <strain evidence="1">CCMP3346</strain>
    </source>
</reference>
<evidence type="ECO:0000313" key="1">
    <source>
        <dbReference type="EMBL" id="CAD9052515.1"/>
    </source>
</evidence>
<dbReference type="EMBL" id="HBGB01013158">
    <property type="protein sequence ID" value="CAD9052515.1"/>
    <property type="molecule type" value="Transcribed_RNA"/>
</dbReference>
<sequence length="147" mass="16047">MDDGWMDGCVCVGKCPWMLVRARALRVDASSPHTMAGRLASALTRTKRTKYFLYPPTAAKWDGHMHTHTHTREGGHTRGRTTDGCRGVGVYAPCLLVTEGPSGWGVRARVHGCSRVCMSVCPCRSLFTLGCDDACVMHTGSAHERLL</sequence>
<accession>A0A7S1JT17</accession>
<name>A0A7S1JT17_9ALVE</name>
<protein>
    <submittedName>
        <fullName evidence="1">Uncharacterized protein</fullName>
    </submittedName>
</protein>
<proteinExistence type="predicted"/>
<gene>
    <name evidence="1" type="ORF">VBRA1451_LOCUS7577</name>
</gene>
<dbReference type="AlphaFoldDB" id="A0A7S1JT17"/>